<organism evidence="1 2">
    <name type="scientific">Arctium lappa</name>
    <name type="common">Greater burdock</name>
    <name type="synonym">Lappa major</name>
    <dbReference type="NCBI Taxonomy" id="4217"/>
    <lineage>
        <taxon>Eukaryota</taxon>
        <taxon>Viridiplantae</taxon>
        <taxon>Streptophyta</taxon>
        <taxon>Embryophyta</taxon>
        <taxon>Tracheophyta</taxon>
        <taxon>Spermatophyta</taxon>
        <taxon>Magnoliopsida</taxon>
        <taxon>eudicotyledons</taxon>
        <taxon>Gunneridae</taxon>
        <taxon>Pentapetalae</taxon>
        <taxon>asterids</taxon>
        <taxon>campanulids</taxon>
        <taxon>Asterales</taxon>
        <taxon>Asteraceae</taxon>
        <taxon>Carduoideae</taxon>
        <taxon>Cardueae</taxon>
        <taxon>Arctiinae</taxon>
        <taxon>Arctium</taxon>
    </lineage>
</organism>
<evidence type="ECO:0000313" key="1">
    <source>
        <dbReference type="EMBL" id="KAI3770612.1"/>
    </source>
</evidence>
<reference evidence="2" key="1">
    <citation type="journal article" date="2022" name="Mol. Ecol. Resour.">
        <title>The genomes of chicory, endive, great burdock and yacon provide insights into Asteraceae palaeo-polyploidization history and plant inulin production.</title>
        <authorList>
            <person name="Fan W."/>
            <person name="Wang S."/>
            <person name="Wang H."/>
            <person name="Wang A."/>
            <person name="Jiang F."/>
            <person name="Liu H."/>
            <person name="Zhao H."/>
            <person name="Xu D."/>
            <person name="Zhang Y."/>
        </authorList>
    </citation>
    <scope>NUCLEOTIDE SEQUENCE [LARGE SCALE GENOMIC DNA]</scope>
    <source>
        <strain evidence="2">cv. Niubang</strain>
    </source>
</reference>
<protein>
    <submittedName>
        <fullName evidence="1">Uncharacterized protein</fullName>
    </submittedName>
</protein>
<reference evidence="1 2" key="2">
    <citation type="journal article" date="2022" name="Mol. Ecol. Resour.">
        <title>The genomes of chicory, endive, great burdock and yacon provide insights into Asteraceae paleo-polyploidization history and plant inulin production.</title>
        <authorList>
            <person name="Fan W."/>
            <person name="Wang S."/>
            <person name="Wang H."/>
            <person name="Wang A."/>
            <person name="Jiang F."/>
            <person name="Liu H."/>
            <person name="Zhao H."/>
            <person name="Xu D."/>
            <person name="Zhang Y."/>
        </authorList>
    </citation>
    <scope>NUCLEOTIDE SEQUENCE [LARGE SCALE GENOMIC DNA]</scope>
    <source>
        <strain evidence="2">cv. Niubang</strain>
    </source>
</reference>
<proteinExistence type="predicted"/>
<accession>A0ACB9FHI3</accession>
<keyword evidence="2" id="KW-1185">Reference proteome</keyword>
<evidence type="ECO:0000313" key="2">
    <source>
        <dbReference type="Proteomes" id="UP001055879"/>
    </source>
</evidence>
<name>A0ACB9FHI3_ARCLA</name>
<dbReference type="Proteomes" id="UP001055879">
    <property type="component" value="Linkage Group LG01"/>
</dbReference>
<sequence>MEKRIWLELMLLEEVNAAGTKLMLLEEINAAEHDMNKSLMLLVQNYYCQKTSMLILLSITTASRINTASRKVNAAGTKLMLLEEINAAEHDRDSHGRITAEWTEDYGKLGDNDGRYSEDILLIIENQPQGIDPNSREVEFVLKSLFFKIEVECVIL</sequence>
<comment type="caution">
    <text evidence="1">The sequence shown here is derived from an EMBL/GenBank/DDBJ whole genome shotgun (WGS) entry which is preliminary data.</text>
</comment>
<gene>
    <name evidence="1" type="ORF">L6452_01752</name>
</gene>
<dbReference type="EMBL" id="CM042047">
    <property type="protein sequence ID" value="KAI3770612.1"/>
    <property type="molecule type" value="Genomic_DNA"/>
</dbReference>